<dbReference type="AlphaFoldDB" id="A0A0F9WUG5"/>
<gene>
    <name evidence="1" type="ORF">LCGC14_0308090</name>
</gene>
<name>A0A0F9WUG5_9ZZZZ</name>
<comment type="caution">
    <text evidence="1">The sequence shown here is derived from an EMBL/GenBank/DDBJ whole genome shotgun (WGS) entry which is preliminary data.</text>
</comment>
<reference evidence="1" key="1">
    <citation type="journal article" date="2015" name="Nature">
        <title>Complex archaea that bridge the gap between prokaryotes and eukaryotes.</title>
        <authorList>
            <person name="Spang A."/>
            <person name="Saw J.H."/>
            <person name="Jorgensen S.L."/>
            <person name="Zaremba-Niedzwiedzka K."/>
            <person name="Martijn J."/>
            <person name="Lind A.E."/>
            <person name="van Eijk R."/>
            <person name="Schleper C."/>
            <person name="Guy L."/>
            <person name="Ettema T.J."/>
        </authorList>
    </citation>
    <scope>NUCLEOTIDE SEQUENCE</scope>
</reference>
<organism evidence="1">
    <name type="scientific">marine sediment metagenome</name>
    <dbReference type="NCBI Taxonomy" id="412755"/>
    <lineage>
        <taxon>unclassified sequences</taxon>
        <taxon>metagenomes</taxon>
        <taxon>ecological metagenomes</taxon>
    </lineage>
</organism>
<protein>
    <submittedName>
        <fullName evidence="1">Uncharacterized protein</fullName>
    </submittedName>
</protein>
<dbReference type="EMBL" id="LAZR01000199">
    <property type="protein sequence ID" value="KKN82513.1"/>
    <property type="molecule type" value="Genomic_DNA"/>
</dbReference>
<evidence type="ECO:0000313" key="1">
    <source>
        <dbReference type="EMBL" id="KKN82513.1"/>
    </source>
</evidence>
<sequence length="62" mass="7010">MKNISSNQITLSENSSFCLESKSVKSFFANVNSLKKTFELICETTFSDLLIMFVLNVLQRLG</sequence>
<accession>A0A0F9WUG5</accession>
<proteinExistence type="predicted"/>